<dbReference type="Proteomes" id="UP000176770">
    <property type="component" value="Unassembled WGS sequence"/>
</dbReference>
<keyword evidence="1" id="KW-0472">Membrane</keyword>
<accession>A0A1G2HIF3</accession>
<evidence type="ECO:0008006" key="4">
    <source>
        <dbReference type="Google" id="ProtNLM"/>
    </source>
</evidence>
<evidence type="ECO:0000256" key="1">
    <source>
        <dbReference type="SAM" id="Phobius"/>
    </source>
</evidence>
<name>A0A1G2HIF3_9BACT</name>
<sequence>MKKLLTTCPTGRQAHYLPDRQAGSPLTSRGFAIIEIVITTTIVAVLIGISIGIYSVLQNRSSLDVDAQKIISALRLAHSRTLASENTASHGVHFESTDNSFVNFEGVVYNSLDPNNKVTFLNDRIEFLNVQLAGGAVDTVFSRISGQTIQDGFIEIADASDNTEARTICIEATGVLRILDPQDENTSCNPSAMEYVDGLVDGDLASFPSNSGFGDPAQSFTAGSSDTDASSIELYVRRFGTPSDVFLEIRDTSTVGNVVGKSLLVEGSTLPSSLSWVKFEFPNPVVLSSSTQYFMRLRSLPTSNVAFSGASGTVIWGYEHSAISPPAYSGGDAWRYIGANNVSSDQGQQLGPADQYDFSFKIFDKNGPTNIDSRILEFDLGFSLRDSTTIELSFDGGSVVQNITVATYMNAGSTEFNWTGTVLVGGEDQIIEIHSLYIDDQDTVLHIHRDRDLNNVALGVDIDSTDLVDYTVGGVATKGSIIDSMIYR</sequence>
<evidence type="ECO:0000313" key="2">
    <source>
        <dbReference type="EMBL" id="OGZ62286.1"/>
    </source>
</evidence>
<keyword evidence="1" id="KW-1133">Transmembrane helix</keyword>
<feature type="transmembrane region" description="Helical" evidence="1">
    <location>
        <begin position="30"/>
        <end position="57"/>
    </location>
</feature>
<reference evidence="2 3" key="1">
    <citation type="journal article" date="2016" name="Nat. Commun.">
        <title>Thousands of microbial genomes shed light on interconnected biogeochemical processes in an aquifer system.</title>
        <authorList>
            <person name="Anantharaman K."/>
            <person name="Brown C.T."/>
            <person name="Hug L.A."/>
            <person name="Sharon I."/>
            <person name="Castelle C.J."/>
            <person name="Probst A.J."/>
            <person name="Thomas B.C."/>
            <person name="Singh A."/>
            <person name="Wilkins M.J."/>
            <person name="Karaoz U."/>
            <person name="Brodie E.L."/>
            <person name="Williams K.H."/>
            <person name="Hubbard S.S."/>
            <person name="Banfield J.F."/>
        </authorList>
    </citation>
    <scope>NUCLEOTIDE SEQUENCE [LARGE SCALE GENOMIC DNA]</scope>
</reference>
<organism evidence="2 3">
    <name type="scientific">Candidatus Spechtbacteria bacterium RIFCSPLOWO2_12_FULL_38_22</name>
    <dbReference type="NCBI Taxonomy" id="1802165"/>
    <lineage>
        <taxon>Bacteria</taxon>
        <taxon>Candidatus Spechtiibacteriota</taxon>
    </lineage>
</organism>
<gene>
    <name evidence="2" type="ORF">A3F94_00410</name>
</gene>
<protein>
    <recommendedName>
        <fullName evidence="4">Prepilin-type N-terminal cleavage/methylation domain-containing protein</fullName>
    </recommendedName>
</protein>
<evidence type="ECO:0000313" key="3">
    <source>
        <dbReference type="Proteomes" id="UP000176770"/>
    </source>
</evidence>
<keyword evidence="1" id="KW-0812">Transmembrane</keyword>
<dbReference type="AlphaFoldDB" id="A0A1G2HIF3"/>
<dbReference type="EMBL" id="MHOK01000004">
    <property type="protein sequence ID" value="OGZ62286.1"/>
    <property type="molecule type" value="Genomic_DNA"/>
</dbReference>
<comment type="caution">
    <text evidence="2">The sequence shown here is derived from an EMBL/GenBank/DDBJ whole genome shotgun (WGS) entry which is preliminary data.</text>
</comment>
<dbReference type="STRING" id="1802165.A3F94_00410"/>
<proteinExistence type="predicted"/>
<dbReference type="NCBIfam" id="NF041539">
    <property type="entry name" value="choice_anch_R"/>
    <property type="match status" value="1"/>
</dbReference>